<protein>
    <submittedName>
        <fullName evidence="1">Uncharacterized protein</fullName>
    </submittedName>
</protein>
<organism evidence="1 2">
    <name type="scientific">Smallanthus sonchifolius</name>
    <dbReference type="NCBI Taxonomy" id="185202"/>
    <lineage>
        <taxon>Eukaryota</taxon>
        <taxon>Viridiplantae</taxon>
        <taxon>Streptophyta</taxon>
        <taxon>Embryophyta</taxon>
        <taxon>Tracheophyta</taxon>
        <taxon>Spermatophyta</taxon>
        <taxon>Magnoliopsida</taxon>
        <taxon>eudicotyledons</taxon>
        <taxon>Gunneridae</taxon>
        <taxon>Pentapetalae</taxon>
        <taxon>asterids</taxon>
        <taxon>campanulids</taxon>
        <taxon>Asterales</taxon>
        <taxon>Asteraceae</taxon>
        <taxon>Asteroideae</taxon>
        <taxon>Heliantheae alliance</taxon>
        <taxon>Millerieae</taxon>
        <taxon>Smallanthus</taxon>
    </lineage>
</organism>
<reference evidence="2" key="1">
    <citation type="journal article" date="2022" name="Mol. Ecol. Resour.">
        <title>The genomes of chicory, endive, great burdock and yacon provide insights into Asteraceae palaeo-polyploidization history and plant inulin production.</title>
        <authorList>
            <person name="Fan W."/>
            <person name="Wang S."/>
            <person name="Wang H."/>
            <person name="Wang A."/>
            <person name="Jiang F."/>
            <person name="Liu H."/>
            <person name="Zhao H."/>
            <person name="Xu D."/>
            <person name="Zhang Y."/>
        </authorList>
    </citation>
    <scope>NUCLEOTIDE SEQUENCE [LARGE SCALE GENOMIC DNA]</scope>
    <source>
        <strain evidence="2">cv. Yunnan</strain>
    </source>
</reference>
<name>A0ACB9FX08_9ASTR</name>
<comment type="caution">
    <text evidence="1">The sequence shown here is derived from an EMBL/GenBank/DDBJ whole genome shotgun (WGS) entry which is preliminary data.</text>
</comment>
<dbReference type="Proteomes" id="UP001056120">
    <property type="component" value="Linkage Group LG15"/>
</dbReference>
<evidence type="ECO:0000313" key="1">
    <source>
        <dbReference type="EMBL" id="KAI3775684.1"/>
    </source>
</evidence>
<sequence length="81" mass="9191">MRLDLEQCLGEKDSSEALLLFQVPLYEPTCRIQAVSDRAPVDKDSTTSESPDITWERRSPLATMVNSVIGCDITWKVLHRK</sequence>
<gene>
    <name evidence="1" type="ORF">L1987_45433</name>
</gene>
<accession>A0ACB9FX08</accession>
<dbReference type="EMBL" id="CM042032">
    <property type="protein sequence ID" value="KAI3775684.1"/>
    <property type="molecule type" value="Genomic_DNA"/>
</dbReference>
<proteinExistence type="predicted"/>
<evidence type="ECO:0000313" key="2">
    <source>
        <dbReference type="Proteomes" id="UP001056120"/>
    </source>
</evidence>
<reference evidence="1 2" key="2">
    <citation type="journal article" date="2022" name="Mol. Ecol. Resour.">
        <title>The genomes of chicory, endive, great burdock and yacon provide insights into Asteraceae paleo-polyploidization history and plant inulin production.</title>
        <authorList>
            <person name="Fan W."/>
            <person name="Wang S."/>
            <person name="Wang H."/>
            <person name="Wang A."/>
            <person name="Jiang F."/>
            <person name="Liu H."/>
            <person name="Zhao H."/>
            <person name="Xu D."/>
            <person name="Zhang Y."/>
        </authorList>
    </citation>
    <scope>NUCLEOTIDE SEQUENCE [LARGE SCALE GENOMIC DNA]</scope>
    <source>
        <strain evidence="2">cv. Yunnan</strain>
        <tissue evidence="1">Leaves</tissue>
    </source>
</reference>
<keyword evidence="2" id="KW-1185">Reference proteome</keyword>